<organism evidence="1 2">
    <name type="scientific">Deinococcus soli</name>
    <name type="common">ex Cha et al. 2016</name>
    <dbReference type="NCBI Taxonomy" id="1309411"/>
    <lineage>
        <taxon>Bacteria</taxon>
        <taxon>Thermotogati</taxon>
        <taxon>Deinococcota</taxon>
        <taxon>Deinococci</taxon>
        <taxon>Deinococcales</taxon>
        <taxon>Deinococcaceae</taxon>
        <taxon>Deinococcus</taxon>
    </lineage>
</organism>
<dbReference type="Proteomes" id="UP001185331">
    <property type="component" value="Unassembled WGS sequence"/>
</dbReference>
<proteinExistence type="predicted"/>
<accession>A0AAE3XBE8</accession>
<dbReference type="AlphaFoldDB" id="A0AAE3XBE8"/>
<reference evidence="1" key="1">
    <citation type="submission" date="2023-07" db="EMBL/GenBank/DDBJ databases">
        <title>Sorghum-associated microbial communities from plants grown in Nebraska, USA.</title>
        <authorList>
            <person name="Schachtman D."/>
        </authorList>
    </citation>
    <scope>NUCLEOTIDE SEQUENCE</scope>
    <source>
        <strain evidence="1">BE330</strain>
    </source>
</reference>
<evidence type="ECO:0000313" key="2">
    <source>
        <dbReference type="Proteomes" id="UP001185331"/>
    </source>
</evidence>
<evidence type="ECO:0000313" key="1">
    <source>
        <dbReference type="EMBL" id="MDR6218171.1"/>
    </source>
</evidence>
<name>A0AAE3XBE8_9DEIO</name>
<gene>
    <name evidence="1" type="ORF">J2Y00_001734</name>
</gene>
<comment type="caution">
    <text evidence="1">The sequence shown here is derived from an EMBL/GenBank/DDBJ whole genome shotgun (WGS) entry which is preliminary data.</text>
</comment>
<protein>
    <submittedName>
        <fullName evidence="1">Uncharacterized protein</fullName>
    </submittedName>
</protein>
<dbReference type="EMBL" id="JAVDQK010000004">
    <property type="protein sequence ID" value="MDR6218171.1"/>
    <property type="molecule type" value="Genomic_DNA"/>
</dbReference>
<dbReference type="RefSeq" id="WP_309854297.1">
    <property type="nucleotide sequence ID" value="NZ_JAVDQJ010000004.1"/>
</dbReference>
<sequence>MRLNRLKYPFLTLIAMLCVAAVKIPVRLLNSGLDAAAFRLWRRFQRARRAQHLSAAAAPPNIAFDGPRSEPLWRRHAVPEDAVVLKFQPA</sequence>